<feature type="transmembrane region" description="Helical" evidence="13">
    <location>
        <begin position="194"/>
        <end position="212"/>
    </location>
</feature>
<feature type="region of interest" description="Disordered" evidence="12">
    <location>
        <begin position="997"/>
        <end position="1025"/>
    </location>
</feature>
<feature type="transmembrane region" description="Helical" evidence="13">
    <location>
        <begin position="937"/>
        <end position="958"/>
    </location>
</feature>
<dbReference type="Proteomes" id="UP000623467">
    <property type="component" value="Unassembled WGS sequence"/>
</dbReference>
<dbReference type="InterPro" id="IPR018499">
    <property type="entry name" value="Tetraspanin/Peripherin"/>
</dbReference>
<reference evidence="14" key="1">
    <citation type="submission" date="2020-05" db="EMBL/GenBank/DDBJ databases">
        <title>Mycena genomes resolve the evolution of fungal bioluminescence.</title>
        <authorList>
            <person name="Tsai I.J."/>
        </authorList>
    </citation>
    <scope>NUCLEOTIDE SEQUENCE</scope>
    <source>
        <strain evidence="14">160909Yilan</strain>
    </source>
</reference>
<dbReference type="GO" id="GO:0005634">
    <property type="term" value="C:nucleus"/>
    <property type="evidence" value="ECO:0007669"/>
    <property type="project" value="UniProtKB-SubCell"/>
</dbReference>
<organism evidence="14 15">
    <name type="scientific">Mycena sanguinolenta</name>
    <dbReference type="NCBI Taxonomy" id="230812"/>
    <lineage>
        <taxon>Eukaryota</taxon>
        <taxon>Fungi</taxon>
        <taxon>Dikarya</taxon>
        <taxon>Basidiomycota</taxon>
        <taxon>Agaricomycotina</taxon>
        <taxon>Agaricomycetes</taxon>
        <taxon>Agaricomycetidae</taxon>
        <taxon>Agaricales</taxon>
        <taxon>Marasmiineae</taxon>
        <taxon>Mycenaceae</taxon>
        <taxon>Mycena</taxon>
    </lineage>
</organism>
<comment type="subcellular location">
    <subcellularLocation>
        <location evidence="2">Membrane</location>
        <topology evidence="2">Multi-pass membrane protein</topology>
    </subcellularLocation>
    <subcellularLocation>
        <location evidence="1">Nucleus</location>
    </subcellularLocation>
</comment>
<evidence type="ECO:0000256" key="5">
    <source>
        <dbReference type="ARBA" id="ARBA00022692"/>
    </source>
</evidence>
<evidence type="ECO:0000256" key="9">
    <source>
        <dbReference type="ARBA" id="ARBA00023136"/>
    </source>
</evidence>
<keyword evidence="4" id="KW-0132">Cell division</keyword>
<feature type="compositionally biased region" description="Low complexity" evidence="12">
    <location>
        <begin position="685"/>
        <end position="699"/>
    </location>
</feature>
<evidence type="ECO:0000256" key="8">
    <source>
        <dbReference type="ARBA" id="ARBA00022989"/>
    </source>
</evidence>
<feature type="region of interest" description="Disordered" evidence="12">
    <location>
        <begin position="648"/>
        <end position="701"/>
    </location>
</feature>
<evidence type="ECO:0000256" key="13">
    <source>
        <dbReference type="SAM" id="Phobius"/>
    </source>
</evidence>
<evidence type="ECO:0000256" key="7">
    <source>
        <dbReference type="ARBA" id="ARBA00022829"/>
    </source>
</evidence>
<name>A0A8H7D0V8_9AGAR</name>
<dbReference type="InterPro" id="IPR019440">
    <property type="entry name" value="MAU2"/>
</dbReference>
<dbReference type="GO" id="GO:0051301">
    <property type="term" value="P:cell division"/>
    <property type="evidence" value="ECO:0007669"/>
    <property type="project" value="UniProtKB-KW"/>
</dbReference>
<dbReference type="EMBL" id="JACAZH010000011">
    <property type="protein sequence ID" value="KAF7354598.1"/>
    <property type="molecule type" value="Genomic_DNA"/>
</dbReference>
<protein>
    <recommendedName>
        <fullName evidence="16">Tetraspanin Tsp2</fullName>
    </recommendedName>
</protein>
<evidence type="ECO:0000256" key="1">
    <source>
        <dbReference type="ARBA" id="ARBA00004123"/>
    </source>
</evidence>
<keyword evidence="15" id="KW-1185">Reference proteome</keyword>
<keyword evidence="9 13" id="KW-0472">Membrane</keyword>
<evidence type="ECO:0000256" key="6">
    <source>
        <dbReference type="ARBA" id="ARBA00022776"/>
    </source>
</evidence>
<feature type="compositionally biased region" description="Low complexity" evidence="12">
    <location>
        <begin position="656"/>
        <end position="667"/>
    </location>
</feature>
<keyword evidence="6" id="KW-0498">Mitosis</keyword>
<dbReference type="GO" id="GO:0016020">
    <property type="term" value="C:membrane"/>
    <property type="evidence" value="ECO:0007669"/>
    <property type="project" value="UniProtKB-SubCell"/>
</dbReference>
<evidence type="ECO:0000256" key="11">
    <source>
        <dbReference type="ARBA" id="ARBA00023306"/>
    </source>
</evidence>
<feature type="compositionally biased region" description="Polar residues" evidence="12">
    <location>
        <begin position="1014"/>
        <end position="1025"/>
    </location>
</feature>
<dbReference type="AlphaFoldDB" id="A0A8H7D0V8"/>
<proteinExistence type="inferred from homology"/>
<feature type="transmembrane region" description="Helical" evidence="13">
    <location>
        <begin position="813"/>
        <end position="835"/>
    </location>
</feature>
<gene>
    <name evidence="14" type="ORF">MSAN_01373100</name>
</gene>
<keyword evidence="8 13" id="KW-1133">Transmembrane helix</keyword>
<comment type="similarity">
    <text evidence="3">Belongs to the SCC4/mau-2 family.</text>
</comment>
<keyword evidence="7" id="KW-0159">Chromosome partition</keyword>
<feature type="compositionally biased region" description="Polar residues" evidence="12">
    <location>
        <begin position="85"/>
        <end position="100"/>
    </location>
</feature>
<dbReference type="OrthoDB" id="5565328at2759"/>
<keyword evidence="5 13" id="KW-0812">Transmembrane</keyword>
<comment type="caution">
    <text evidence="14">The sequence shown here is derived from an EMBL/GenBank/DDBJ whole genome shotgun (WGS) entry which is preliminary data.</text>
</comment>
<evidence type="ECO:0000256" key="12">
    <source>
        <dbReference type="SAM" id="MobiDB-lite"/>
    </source>
</evidence>
<evidence type="ECO:0008006" key="16">
    <source>
        <dbReference type="Google" id="ProtNLM"/>
    </source>
</evidence>
<evidence type="ECO:0000256" key="2">
    <source>
        <dbReference type="ARBA" id="ARBA00004141"/>
    </source>
</evidence>
<dbReference type="Pfam" id="PF10345">
    <property type="entry name" value="Cohesin_load"/>
    <property type="match status" value="1"/>
</dbReference>
<feature type="transmembrane region" description="Helical" evidence="13">
    <location>
        <begin position="842"/>
        <end position="862"/>
    </location>
</feature>
<evidence type="ECO:0000313" key="14">
    <source>
        <dbReference type="EMBL" id="KAF7354598.1"/>
    </source>
</evidence>
<feature type="region of interest" description="Disordered" evidence="12">
    <location>
        <begin position="84"/>
        <end position="111"/>
    </location>
</feature>
<dbReference type="PANTHER" id="PTHR21394">
    <property type="entry name" value="MAU2 CHROMATID COHESION FACTOR HOMOLOG"/>
    <property type="match status" value="1"/>
</dbReference>
<evidence type="ECO:0000256" key="10">
    <source>
        <dbReference type="ARBA" id="ARBA00023242"/>
    </source>
</evidence>
<evidence type="ECO:0000256" key="3">
    <source>
        <dbReference type="ARBA" id="ARBA00008585"/>
    </source>
</evidence>
<feature type="transmembrane region" description="Helical" evidence="13">
    <location>
        <begin position="771"/>
        <end position="793"/>
    </location>
</feature>
<dbReference type="Pfam" id="PF00335">
    <property type="entry name" value="Tetraspanin"/>
    <property type="match status" value="1"/>
</dbReference>
<keyword evidence="11" id="KW-0131">Cell cycle</keyword>
<evidence type="ECO:0000313" key="15">
    <source>
        <dbReference type="Proteomes" id="UP000623467"/>
    </source>
</evidence>
<dbReference type="GO" id="GO:0007064">
    <property type="term" value="P:mitotic sister chromatid cohesion"/>
    <property type="evidence" value="ECO:0007669"/>
    <property type="project" value="InterPro"/>
</dbReference>
<dbReference type="GO" id="GO:0007059">
    <property type="term" value="P:chromosome segregation"/>
    <property type="evidence" value="ECO:0007669"/>
    <property type="project" value="UniProtKB-KW"/>
</dbReference>
<keyword evidence="10" id="KW-0539">Nucleus</keyword>
<evidence type="ECO:0000256" key="4">
    <source>
        <dbReference type="ARBA" id="ARBA00022618"/>
    </source>
</evidence>
<accession>A0A8H7D0V8</accession>
<sequence length="1025" mass="110725">MHSSQAPIAQRHPSLAFYPSYITRLSARAAPHRARQLLRPSPSTFGSSAVANVGGITAYYYTHLAWADHLLQAMLYPVVPPSKPTFRSSLSTKQSKTTAVGTPRSREKDASAQRDLAALRSALAPLLSASHTNVTLLARVIELRALIALGRWAEVGAALERAESAVGLAFPPPTAPDTAAGAKPETELYTTSPFHAALVVHILVLGIVWFAYSAIPTSPQPGPEGGAGKEGTASVSTPVSVRLTLLYSLLDAGVYNGKCRATSARADGQIDMGLESEGVLEVPLDASTLPLYIYSTHPRVLYALGYLVSAVARRDLVGRKPKRKTFLLEGLSVVDRETQRELRVPRWASAGGVQTVEKQMAKIKADLMCELVAVSIMRSEFDDAERTLDAVIAHTRNHSLFGGSLAHRITLLHAQLAHALGRPARARTCYRVAAHLAEEVGDAGGAVAARAGEVALLVGMRARARAKAAGRALEPPLAGETEAAFTDCGESELAQMGKELAVACRGLGGAMRAVGEVLEGVLTTEILKAKQHFKNALNYATECQDNHLRALILALIAAHYLHTAGDQAQKMLATCEQLAAGLGAPAKKGKEQVNAVGNAPLRLWVGERFLELHKRDKRDDLIQKREEANRVLRDAAVALSRRRESAVATSVGVTMTASDAASTTASTRHMLPHHSLEPPRPPFASSSDDTSRSSSPVPSLNGSNISLQINYVPSKFSPGVRQRKGLTTKFGGGVDAFRAGEARIPKANEQDYDGVDVRATGRKAKWNKFKWVLVFSNTIYTLFALGAVIFMLTVWFDVWKHADVLRAGNHTELVLTTVAASMALLTAVIGWAGIVLNNRGFLAVYTFFLWIAFALLVIPGYITYKKFAFNLEGKINKQWSETLGAEGRLRIQNQLECCGYFSPFVEATISATCYSRSVLPGCKQGYLEYETVLLHRWFIAVFGCVPLTIGAIVAGLLCSNHVTYRFGKGMMPKAYRLSPESITAIMDSYASKLAEQYGYEPSPSPDESERLTSALPSSAVSLKHR</sequence>